<dbReference type="AlphaFoldDB" id="A0A2I1KQ97"/>
<dbReference type="EMBL" id="NNRU01000004">
    <property type="protein sequence ID" value="RFT28436.1"/>
    <property type="molecule type" value="Genomic_DNA"/>
</dbReference>
<dbReference type="SUPFAM" id="SSF47781">
    <property type="entry name" value="RuvA domain 2-like"/>
    <property type="match status" value="1"/>
</dbReference>
<protein>
    <submittedName>
        <fullName evidence="3">Competence protein ComEA</fullName>
    </submittedName>
</protein>
<dbReference type="InterPro" id="IPR010994">
    <property type="entry name" value="RuvA_2-like"/>
</dbReference>
<evidence type="ECO:0000313" key="4">
    <source>
        <dbReference type="Proteomes" id="UP000258379"/>
    </source>
</evidence>
<accession>A0A2I1KQ97</accession>
<dbReference type="NCBIfam" id="TIGR00426">
    <property type="entry name" value="competence protein ComEA helix-hairpin-helix repeat region"/>
    <property type="match status" value="1"/>
</dbReference>
<gene>
    <name evidence="3" type="ORF">CG405_05260</name>
</gene>
<dbReference type="InterPro" id="IPR004509">
    <property type="entry name" value="Competence_ComEA_HhH"/>
</dbReference>
<keyword evidence="2" id="KW-1133">Transmembrane helix</keyword>
<dbReference type="PANTHER" id="PTHR21180:SF32">
    <property type="entry name" value="ENDONUCLEASE_EXONUCLEASE_PHOSPHATASE FAMILY DOMAIN-CONTAINING PROTEIN 1"/>
    <property type="match status" value="1"/>
</dbReference>
<reference evidence="3 4" key="1">
    <citation type="submission" date="2017-07" db="EMBL/GenBank/DDBJ databases">
        <title>A comparative genomics approach to explaining the enigmatic role of Gardnerella vaginalis in the vaginal microbiome.</title>
        <authorList>
            <person name="Vancuren S.J."/>
            <person name="Hill J.E."/>
        </authorList>
    </citation>
    <scope>NUCLEOTIDE SEQUENCE [LARGE SCALE GENOMIC DNA]</scope>
    <source>
        <strain evidence="3 4">WP023</strain>
    </source>
</reference>
<dbReference type="InterPro" id="IPR051675">
    <property type="entry name" value="Endo/Exo/Phosphatase_dom_1"/>
</dbReference>
<organism evidence="3 4">
    <name type="scientific">Gardnerella vaginalis</name>
    <dbReference type="NCBI Taxonomy" id="2702"/>
    <lineage>
        <taxon>Bacteria</taxon>
        <taxon>Bacillati</taxon>
        <taxon>Actinomycetota</taxon>
        <taxon>Actinomycetes</taxon>
        <taxon>Bifidobacteriales</taxon>
        <taxon>Bifidobacteriaceae</taxon>
        <taxon>Gardnerella</taxon>
    </lineage>
</organism>
<dbReference type="GO" id="GO:0015627">
    <property type="term" value="C:type II protein secretion system complex"/>
    <property type="evidence" value="ECO:0007669"/>
    <property type="project" value="TreeGrafter"/>
</dbReference>
<dbReference type="Gene3D" id="1.10.150.320">
    <property type="entry name" value="Photosystem II 12 kDa extrinsic protein"/>
    <property type="match status" value="1"/>
</dbReference>
<keyword evidence="2" id="KW-0472">Membrane</keyword>
<feature type="compositionally biased region" description="Basic and acidic residues" evidence="1">
    <location>
        <begin position="132"/>
        <end position="142"/>
    </location>
</feature>
<evidence type="ECO:0000256" key="1">
    <source>
        <dbReference type="SAM" id="MobiDB-lite"/>
    </source>
</evidence>
<dbReference type="Pfam" id="PF12836">
    <property type="entry name" value="HHH_3"/>
    <property type="match status" value="1"/>
</dbReference>
<feature type="region of interest" description="Disordered" evidence="1">
    <location>
        <begin position="132"/>
        <end position="166"/>
    </location>
</feature>
<evidence type="ECO:0000256" key="2">
    <source>
        <dbReference type="SAM" id="Phobius"/>
    </source>
</evidence>
<dbReference type="SMART" id="SM00278">
    <property type="entry name" value="HhH1"/>
    <property type="match status" value="2"/>
</dbReference>
<dbReference type="RefSeq" id="WP_004111792.1">
    <property type="nucleotide sequence ID" value="NZ_CP083177.1"/>
</dbReference>
<evidence type="ECO:0000313" key="3">
    <source>
        <dbReference type="EMBL" id="RFT28436.1"/>
    </source>
</evidence>
<comment type="caution">
    <text evidence="3">The sequence shown here is derived from an EMBL/GenBank/DDBJ whole genome shotgun (WGS) entry which is preliminary data.</text>
</comment>
<proteinExistence type="predicted"/>
<dbReference type="GO" id="GO:0006281">
    <property type="term" value="P:DNA repair"/>
    <property type="evidence" value="ECO:0007669"/>
    <property type="project" value="InterPro"/>
</dbReference>
<dbReference type="Proteomes" id="UP000258379">
    <property type="component" value="Unassembled WGS sequence"/>
</dbReference>
<dbReference type="GO" id="GO:0003677">
    <property type="term" value="F:DNA binding"/>
    <property type="evidence" value="ECO:0007669"/>
    <property type="project" value="InterPro"/>
</dbReference>
<keyword evidence="2" id="KW-0812">Transmembrane</keyword>
<name>A0A2I1KQ97_GARVA</name>
<feature type="transmembrane region" description="Helical" evidence="2">
    <location>
        <begin position="89"/>
        <end position="110"/>
    </location>
</feature>
<feature type="compositionally biased region" description="Basic and acidic residues" evidence="1">
    <location>
        <begin position="149"/>
        <end position="166"/>
    </location>
</feature>
<dbReference type="InterPro" id="IPR003583">
    <property type="entry name" value="Hlx-hairpin-Hlx_DNA-bd_motif"/>
</dbReference>
<sequence>MNKNNSNVLERLAAIDALNNNYENSNYLQNTLNDDSKNRILAQEKNNSIDYQLADFCISSKDSASNIYNLNKRNNFETRNLVRLRIKPVHALSIMLILVVFLASSLTMLICQSRTYNKIYSYQAKRESKVKSLSKKFESNNKDDDEYSNDSKEDSKKDLHTNETKDLTVKNKNEDFSDSTHKINENDISKNNSVNKDKSGCININTAGLEELQTLKSIGPKMAQRILDMRKKLRVFKRVEDLMQVKGIGQKTFLKLKSAICIK</sequence>
<dbReference type="PANTHER" id="PTHR21180">
    <property type="entry name" value="ENDONUCLEASE/EXONUCLEASE/PHOSPHATASE FAMILY DOMAIN-CONTAINING PROTEIN 1"/>
    <property type="match status" value="1"/>
</dbReference>
<dbReference type="GO" id="GO:0015628">
    <property type="term" value="P:protein secretion by the type II secretion system"/>
    <property type="evidence" value="ECO:0007669"/>
    <property type="project" value="TreeGrafter"/>
</dbReference>